<dbReference type="InterPro" id="IPR000873">
    <property type="entry name" value="AMP-dep_synth/lig_dom"/>
</dbReference>
<keyword evidence="2 8" id="KW-0436">Ligase</keyword>
<dbReference type="EMBL" id="JABMCH010000045">
    <property type="protein sequence ID" value="NUU45716.1"/>
    <property type="molecule type" value="Genomic_DNA"/>
</dbReference>
<evidence type="ECO:0000256" key="2">
    <source>
        <dbReference type="ARBA" id="ARBA00022598"/>
    </source>
</evidence>
<feature type="domain" description="AMP-dependent synthetase/ligase" evidence="6">
    <location>
        <begin position="32"/>
        <end position="376"/>
    </location>
</feature>
<dbReference type="Gene3D" id="3.40.50.12780">
    <property type="entry name" value="N-terminal domain of ligase-like"/>
    <property type="match status" value="1"/>
</dbReference>
<dbReference type="RefSeq" id="WP_175310505.1">
    <property type="nucleotide sequence ID" value="NZ_CBCRYR010000033.1"/>
</dbReference>
<evidence type="ECO:0000256" key="1">
    <source>
        <dbReference type="ARBA" id="ARBA00006432"/>
    </source>
</evidence>
<comment type="caution">
    <text evidence="8">The sequence shown here is derived from an EMBL/GenBank/DDBJ whole genome shotgun (WGS) entry which is preliminary data.</text>
</comment>
<evidence type="ECO:0000256" key="5">
    <source>
        <dbReference type="ARBA" id="ARBA00067668"/>
    </source>
</evidence>
<dbReference type="GO" id="GO:0016877">
    <property type="term" value="F:ligase activity, forming carbon-sulfur bonds"/>
    <property type="evidence" value="ECO:0007669"/>
    <property type="project" value="UniProtKB-ARBA"/>
</dbReference>
<dbReference type="PANTHER" id="PTHR43767">
    <property type="entry name" value="LONG-CHAIN-FATTY-ACID--COA LIGASE"/>
    <property type="match status" value="1"/>
</dbReference>
<name>A0A7Y6B1I8_9SPHN</name>
<evidence type="ECO:0000313" key="8">
    <source>
        <dbReference type="EMBL" id="NUU45716.1"/>
    </source>
</evidence>
<accession>A0A7Y6B1I8</accession>
<evidence type="ECO:0000259" key="7">
    <source>
        <dbReference type="Pfam" id="PF13193"/>
    </source>
</evidence>
<dbReference type="InterPro" id="IPR042099">
    <property type="entry name" value="ANL_N_sf"/>
</dbReference>
<dbReference type="Pfam" id="PF13193">
    <property type="entry name" value="AMP-binding_C"/>
    <property type="match status" value="1"/>
</dbReference>
<dbReference type="InterPro" id="IPR045851">
    <property type="entry name" value="AMP-bd_C_sf"/>
</dbReference>
<keyword evidence="9" id="KW-1185">Reference proteome</keyword>
<evidence type="ECO:0000256" key="3">
    <source>
        <dbReference type="ARBA" id="ARBA00051915"/>
    </source>
</evidence>
<protein>
    <recommendedName>
        <fullName evidence="5">3-methylmercaptopropionyl-CoA ligase</fullName>
        <ecNumber evidence="4">6.2.1.44</ecNumber>
    </recommendedName>
</protein>
<dbReference type="FunFam" id="3.30.300.30:FF:000008">
    <property type="entry name" value="2,3-dihydroxybenzoate-AMP ligase"/>
    <property type="match status" value="1"/>
</dbReference>
<dbReference type="SUPFAM" id="SSF56801">
    <property type="entry name" value="Acetyl-CoA synthetase-like"/>
    <property type="match status" value="1"/>
</dbReference>
<dbReference type="AlphaFoldDB" id="A0A7Y6B1I8"/>
<evidence type="ECO:0000313" key="9">
    <source>
        <dbReference type="Proteomes" id="UP000536441"/>
    </source>
</evidence>
<dbReference type="Pfam" id="PF00501">
    <property type="entry name" value="AMP-binding"/>
    <property type="match status" value="1"/>
</dbReference>
<dbReference type="InterPro" id="IPR050237">
    <property type="entry name" value="ATP-dep_AMP-bd_enzyme"/>
</dbReference>
<proteinExistence type="inferred from homology"/>
<dbReference type="Gene3D" id="3.30.300.30">
    <property type="match status" value="1"/>
</dbReference>
<comment type="similarity">
    <text evidence="1">Belongs to the ATP-dependent AMP-binding enzyme family.</text>
</comment>
<dbReference type="NCBIfam" id="NF004837">
    <property type="entry name" value="PRK06187.1"/>
    <property type="match status" value="1"/>
</dbReference>
<gene>
    <name evidence="8" type="ORF">HP438_01815</name>
</gene>
<evidence type="ECO:0000256" key="4">
    <source>
        <dbReference type="ARBA" id="ARBA00066616"/>
    </source>
</evidence>
<sequence length="525" mass="56280">MTQPRLLETVAAEAYRYPLLIRRLLPQPQTTDTEIVSDGRRFSYAAFVERVHRLASGLAQHGVQAGDTVAVMDWDSHRYLECYFAIPMLGAILQTVNVRLAPAAIGFTLRQSGASTLLYHDDFKALAAALVPALGIERTVTFGGTATDGFEALVEAGDRDFAFADFDENAIATTFHTTGTTGDPKQVFFSHRQLVLHTLAAAATIANQPVGQNVMRTDVYMPMTPMFHVHAWGLPYVATMLGMKQVYPGRYDPATLLALKRKEGVTYSHCVPTILRMLIDVARKDAVDLAPWTMMIGGSALPEALAQEAEDVGIIALSGYGMSETGPVVTLARSKPGEPVEARCRAGFPLPLVDIAVDHACGGELTLRAPWLTQGYSGQDASNALWDGGRLHTGDIAEIDADGAVRIVDRLKDVIKTGGEWVSSLELESLLMAEDGVAEAAVVGIPDARWSERPVAFVVRGAGPAVTEGSLRQAVSARAQTGAISRYAIPDAIHFCEALPRTSVGKVDKKALRETAIASASPATA</sequence>
<reference evidence="8 9" key="1">
    <citation type="submission" date="2020-05" db="EMBL/GenBank/DDBJ databases">
        <title>Genome Sequencing of Type Strains.</title>
        <authorList>
            <person name="Lemaire J.F."/>
            <person name="Inderbitzin P."/>
            <person name="Gregorio O.A."/>
            <person name="Collins S.B."/>
            <person name="Wespe N."/>
            <person name="Knight-Connoni V."/>
        </authorList>
    </citation>
    <scope>NUCLEOTIDE SEQUENCE [LARGE SCALE GENOMIC DNA]</scope>
    <source>
        <strain evidence="8 9">DSM 100049</strain>
    </source>
</reference>
<dbReference type="EC" id="6.2.1.44" evidence="4"/>
<evidence type="ECO:0000259" key="6">
    <source>
        <dbReference type="Pfam" id="PF00501"/>
    </source>
</evidence>
<dbReference type="Proteomes" id="UP000536441">
    <property type="component" value="Unassembled WGS sequence"/>
</dbReference>
<organism evidence="8 9">
    <name type="scientific">Sphingomonas zeae</name>
    <dbReference type="NCBI Taxonomy" id="1646122"/>
    <lineage>
        <taxon>Bacteria</taxon>
        <taxon>Pseudomonadati</taxon>
        <taxon>Pseudomonadota</taxon>
        <taxon>Alphaproteobacteria</taxon>
        <taxon>Sphingomonadales</taxon>
        <taxon>Sphingomonadaceae</taxon>
        <taxon>Sphingomonas</taxon>
    </lineage>
</organism>
<feature type="domain" description="AMP-binding enzyme C-terminal" evidence="7">
    <location>
        <begin position="426"/>
        <end position="506"/>
    </location>
</feature>
<comment type="catalytic activity">
    <reaction evidence="3">
        <text>3-(methylsulfanyl)propanoate + ATP + CoA = 3-(methylsulfanyl)propanoyl-CoA + AMP + diphosphate</text>
        <dbReference type="Rhea" id="RHEA:43052"/>
        <dbReference type="ChEBI" id="CHEBI:30616"/>
        <dbReference type="ChEBI" id="CHEBI:33019"/>
        <dbReference type="ChEBI" id="CHEBI:49016"/>
        <dbReference type="ChEBI" id="CHEBI:57287"/>
        <dbReference type="ChEBI" id="CHEBI:82815"/>
        <dbReference type="ChEBI" id="CHEBI:456215"/>
        <dbReference type="EC" id="6.2.1.44"/>
    </reaction>
    <physiologicalReaction direction="left-to-right" evidence="3">
        <dbReference type="Rhea" id="RHEA:43053"/>
    </physiologicalReaction>
</comment>
<dbReference type="InterPro" id="IPR025110">
    <property type="entry name" value="AMP-bd_C"/>
</dbReference>
<dbReference type="PANTHER" id="PTHR43767:SF11">
    <property type="entry name" value="MEDIUM-CHAIN-FATTY-ACID--COA LIGASE"/>
    <property type="match status" value="1"/>
</dbReference>